<comment type="caution">
    <text evidence="3">The sequence shown here is derived from an EMBL/GenBank/DDBJ whole genome shotgun (WGS) entry which is preliminary data.</text>
</comment>
<dbReference type="SUPFAM" id="SSF51735">
    <property type="entry name" value="NAD(P)-binding Rossmann-fold domains"/>
    <property type="match status" value="1"/>
</dbReference>
<dbReference type="Gene3D" id="3.40.50.720">
    <property type="entry name" value="NAD(P)-binding Rossmann-like Domain"/>
    <property type="match status" value="1"/>
</dbReference>
<evidence type="ECO:0000313" key="3">
    <source>
        <dbReference type="EMBL" id="RJG23849.1"/>
    </source>
</evidence>
<reference evidence="3 4" key="1">
    <citation type="submission" date="2018-09" db="EMBL/GenBank/DDBJ databases">
        <authorList>
            <person name="Zhu H."/>
        </authorList>
    </citation>
    <scope>NUCLEOTIDE SEQUENCE [LARGE SCALE GENOMIC DNA]</scope>
    <source>
        <strain evidence="3 4">K1S02-61</strain>
    </source>
</reference>
<feature type="non-terminal residue" evidence="3">
    <location>
        <position position="82"/>
    </location>
</feature>
<dbReference type="InterPro" id="IPR036291">
    <property type="entry name" value="NAD(P)-bd_dom_sf"/>
</dbReference>
<dbReference type="Pfam" id="PF00106">
    <property type="entry name" value="adh_short"/>
    <property type="match status" value="1"/>
</dbReference>
<dbReference type="GO" id="GO:0016491">
    <property type="term" value="F:oxidoreductase activity"/>
    <property type="evidence" value="ECO:0007669"/>
    <property type="project" value="UniProtKB-KW"/>
</dbReference>
<protein>
    <submittedName>
        <fullName evidence="3">SDR family NAD(P)-dependent oxidoreductase</fullName>
    </submittedName>
</protein>
<proteinExistence type="inferred from homology"/>
<keyword evidence="2" id="KW-0560">Oxidoreductase</keyword>
<dbReference type="Proteomes" id="UP000284006">
    <property type="component" value="Unassembled WGS sequence"/>
</dbReference>
<dbReference type="AlphaFoldDB" id="A0A418Y6K6"/>
<keyword evidence="4" id="KW-1185">Reference proteome</keyword>
<evidence type="ECO:0000313" key="4">
    <source>
        <dbReference type="Proteomes" id="UP000284006"/>
    </source>
</evidence>
<dbReference type="PANTHER" id="PTHR43669">
    <property type="entry name" value="5-KETO-D-GLUCONATE 5-REDUCTASE"/>
    <property type="match status" value="1"/>
</dbReference>
<dbReference type="InterPro" id="IPR002347">
    <property type="entry name" value="SDR_fam"/>
</dbReference>
<evidence type="ECO:0000256" key="1">
    <source>
        <dbReference type="ARBA" id="ARBA00006484"/>
    </source>
</evidence>
<gene>
    <name evidence="3" type="ORF">D3872_04070</name>
</gene>
<evidence type="ECO:0000256" key="2">
    <source>
        <dbReference type="ARBA" id="ARBA00023002"/>
    </source>
</evidence>
<dbReference type="PANTHER" id="PTHR43669:SF3">
    <property type="entry name" value="ALCOHOL DEHYDROGENASE, PUTATIVE (AFU_ORTHOLOGUE AFUA_3G03445)-RELATED"/>
    <property type="match status" value="1"/>
</dbReference>
<dbReference type="EMBL" id="QYUP01000040">
    <property type="protein sequence ID" value="RJG23849.1"/>
    <property type="molecule type" value="Genomic_DNA"/>
</dbReference>
<organism evidence="3 4">
    <name type="scientific">Massilia cavernae</name>
    <dbReference type="NCBI Taxonomy" id="2320864"/>
    <lineage>
        <taxon>Bacteria</taxon>
        <taxon>Pseudomonadati</taxon>
        <taxon>Pseudomonadota</taxon>
        <taxon>Betaproteobacteria</taxon>
        <taxon>Burkholderiales</taxon>
        <taxon>Oxalobacteraceae</taxon>
        <taxon>Telluria group</taxon>
        <taxon>Massilia</taxon>
    </lineage>
</organism>
<dbReference type="RefSeq" id="WP_119809599.1">
    <property type="nucleotide sequence ID" value="NZ_QYUP01000040.1"/>
</dbReference>
<name>A0A418Y6K6_9BURK</name>
<sequence length="82" mass="8012">MSALNKFEMHGKVALVTGGAGILGQQFAAGLADAGAAVAVVDLDQAAAQAVANKLGGQAAGFGCNVADPESVRTCVAAVLER</sequence>
<comment type="similarity">
    <text evidence="1">Belongs to the short-chain dehydrogenases/reductases (SDR) family.</text>
</comment>
<accession>A0A418Y6K6</accession>